<dbReference type="PANTHER" id="PTHR12297:SF3">
    <property type="entry name" value="HIG1 DOMAIN FAMILY MEMBER 1A"/>
    <property type="match status" value="1"/>
</dbReference>
<organism evidence="10 11">
    <name type="scientific">Wickerhamomyces anomalus (strain ATCC 58044 / CBS 1984 / NCYC 433 / NRRL Y-366-8)</name>
    <name type="common">Yeast</name>
    <name type="synonym">Hansenula anomala</name>
    <dbReference type="NCBI Taxonomy" id="683960"/>
    <lineage>
        <taxon>Eukaryota</taxon>
        <taxon>Fungi</taxon>
        <taxon>Dikarya</taxon>
        <taxon>Ascomycota</taxon>
        <taxon>Saccharomycotina</taxon>
        <taxon>Saccharomycetes</taxon>
        <taxon>Phaffomycetales</taxon>
        <taxon>Wickerhamomycetaceae</taxon>
        <taxon>Wickerhamomyces</taxon>
    </lineage>
</organism>
<evidence type="ECO:0000256" key="8">
    <source>
        <dbReference type="SAM" id="Phobius"/>
    </source>
</evidence>
<keyword evidence="5" id="KW-0496">Mitochondrion</keyword>
<protein>
    <recommendedName>
        <fullName evidence="2">Respiratory supercomplex factor 1, mitochondrial</fullName>
    </recommendedName>
</protein>
<dbReference type="GO" id="GO:0097250">
    <property type="term" value="P:mitochondrial respirasome assembly"/>
    <property type="evidence" value="ECO:0007669"/>
    <property type="project" value="TreeGrafter"/>
</dbReference>
<reference evidence="10 11" key="1">
    <citation type="journal article" date="2016" name="Proc. Natl. Acad. Sci. U.S.A.">
        <title>Comparative genomics of biotechnologically important yeasts.</title>
        <authorList>
            <person name="Riley R."/>
            <person name="Haridas S."/>
            <person name="Wolfe K.H."/>
            <person name="Lopes M.R."/>
            <person name="Hittinger C.T."/>
            <person name="Goeker M."/>
            <person name="Salamov A.A."/>
            <person name="Wisecaver J.H."/>
            <person name="Long T.M."/>
            <person name="Calvey C.H."/>
            <person name="Aerts A.L."/>
            <person name="Barry K.W."/>
            <person name="Choi C."/>
            <person name="Clum A."/>
            <person name="Coughlan A.Y."/>
            <person name="Deshpande S."/>
            <person name="Douglass A.P."/>
            <person name="Hanson S.J."/>
            <person name="Klenk H.-P."/>
            <person name="LaButti K.M."/>
            <person name="Lapidus A."/>
            <person name="Lindquist E.A."/>
            <person name="Lipzen A.M."/>
            <person name="Meier-Kolthoff J.P."/>
            <person name="Ohm R.A."/>
            <person name="Otillar R.P."/>
            <person name="Pangilinan J.L."/>
            <person name="Peng Y."/>
            <person name="Rokas A."/>
            <person name="Rosa C.A."/>
            <person name="Scheuner C."/>
            <person name="Sibirny A.A."/>
            <person name="Slot J.C."/>
            <person name="Stielow J.B."/>
            <person name="Sun H."/>
            <person name="Kurtzman C.P."/>
            <person name="Blackwell M."/>
            <person name="Grigoriev I.V."/>
            <person name="Jeffries T.W."/>
        </authorList>
    </citation>
    <scope>NUCLEOTIDE SEQUENCE [LARGE SCALE GENOMIC DNA]</scope>
    <source>
        <strain evidence="11">ATCC 58044 / CBS 1984 / NCYC 433 / NRRL Y-366-8</strain>
    </source>
</reference>
<feature type="coiled-coil region" evidence="7">
    <location>
        <begin position="86"/>
        <end position="141"/>
    </location>
</feature>
<dbReference type="Gene3D" id="6.10.140.1320">
    <property type="match status" value="1"/>
</dbReference>
<dbReference type="RefSeq" id="XP_019040516.1">
    <property type="nucleotide sequence ID" value="XM_019180894.1"/>
</dbReference>
<evidence type="ECO:0000256" key="1">
    <source>
        <dbReference type="ARBA" id="ARBA00004325"/>
    </source>
</evidence>
<dbReference type="STRING" id="683960.A0A1E3P7A9"/>
<evidence type="ECO:0000256" key="2">
    <source>
        <dbReference type="ARBA" id="ARBA00013887"/>
    </source>
</evidence>
<evidence type="ECO:0000256" key="5">
    <source>
        <dbReference type="ARBA" id="ARBA00023128"/>
    </source>
</evidence>
<evidence type="ECO:0000256" key="3">
    <source>
        <dbReference type="ARBA" id="ARBA00022692"/>
    </source>
</evidence>
<dbReference type="Proteomes" id="UP000094112">
    <property type="component" value="Unassembled WGS sequence"/>
</dbReference>
<feature type="domain" description="HIG1" evidence="9">
    <location>
        <begin position="4"/>
        <end position="95"/>
    </location>
</feature>
<evidence type="ECO:0000313" key="11">
    <source>
        <dbReference type="Proteomes" id="UP000094112"/>
    </source>
</evidence>
<dbReference type="GO" id="GO:0031966">
    <property type="term" value="C:mitochondrial membrane"/>
    <property type="evidence" value="ECO:0007669"/>
    <property type="project" value="UniProtKB-SubCell"/>
</dbReference>
<evidence type="ECO:0000256" key="6">
    <source>
        <dbReference type="ARBA" id="ARBA00023136"/>
    </source>
</evidence>
<dbReference type="InterPro" id="IPR007667">
    <property type="entry name" value="Hypoxia_induced_domain"/>
</dbReference>
<dbReference type="AlphaFoldDB" id="A0A1E3P7A9"/>
<evidence type="ECO:0000256" key="4">
    <source>
        <dbReference type="ARBA" id="ARBA00022989"/>
    </source>
</evidence>
<keyword evidence="3 8" id="KW-0812">Transmembrane</keyword>
<feature type="transmembrane region" description="Helical" evidence="8">
    <location>
        <begin position="63"/>
        <end position="85"/>
    </location>
</feature>
<keyword evidence="6 8" id="KW-0472">Membrane</keyword>
<dbReference type="InterPro" id="IPR050355">
    <property type="entry name" value="RCF1"/>
</dbReference>
<dbReference type="EMBL" id="KV454209">
    <property type="protein sequence ID" value="ODQ61309.1"/>
    <property type="molecule type" value="Genomic_DNA"/>
</dbReference>
<sequence>MSRIPSSFDGKEQELEVDFIEKCIKNCKEQPLVPLGTLATCIAVGLAAHSVRIGNRKGAQKWFRYRVGFQGFTIAALVVGGFIYGKDNVEKKKTREEQLHEKAKLREKLWIEELERRDLETKQRKKRAEWARQKAKELEEQEK</sequence>
<accession>A0A1E3P7A9</accession>
<evidence type="ECO:0000256" key="7">
    <source>
        <dbReference type="SAM" id="Coils"/>
    </source>
</evidence>
<dbReference type="PANTHER" id="PTHR12297">
    <property type="entry name" value="HYPOXIA-INDUCBILE GENE 1 HIG1 -RELATED"/>
    <property type="match status" value="1"/>
</dbReference>
<gene>
    <name evidence="10" type="ORF">WICANDRAFT_21120</name>
</gene>
<dbReference type="PROSITE" id="PS51503">
    <property type="entry name" value="HIG1"/>
    <property type="match status" value="1"/>
</dbReference>
<evidence type="ECO:0000313" key="10">
    <source>
        <dbReference type="EMBL" id="ODQ61309.1"/>
    </source>
</evidence>
<dbReference type="GeneID" id="30198140"/>
<keyword evidence="11" id="KW-1185">Reference proteome</keyword>
<evidence type="ECO:0000259" key="9">
    <source>
        <dbReference type="PROSITE" id="PS51503"/>
    </source>
</evidence>
<name>A0A1E3P7A9_WICAA</name>
<feature type="non-terminal residue" evidence="10">
    <location>
        <position position="143"/>
    </location>
</feature>
<dbReference type="Pfam" id="PF04588">
    <property type="entry name" value="HIG_1_N"/>
    <property type="match status" value="1"/>
</dbReference>
<comment type="subcellular location">
    <subcellularLocation>
        <location evidence="1">Mitochondrion membrane</location>
    </subcellularLocation>
</comment>
<dbReference type="OrthoDB" id="6604018at2759"/>
<proteinExistence type="predicted"/>
<keyword evidence="7" id="KW-0175">Coiled coil</keyword>
<keyword evidence="4 8" id="KW-1133">Transmembrane helix</keyword>
<feature type="transmembrane region" description="Helical" evidence="8">
    <location>
        <begin position="32"/>
        <end position="51"/>
    </location>
</feature>